<dbReference type="Pfam" id="PF13482">
    <property type="entry name" value="RNase_H_2"/>
    <property type="match status" value="1"/>
</dbReference>
<gene>
    <name evidence="2" type="ORF">UT63_C0021G0009</name>
</gene>
<accession>A0A0G0Q7B1</accession>
<dbReference type="InterPro" id="IPR038720">
    <property type="entry name" value="YprB_RNase_H-like_dom"/>
</dbReference>
<proteinExistence type="predicted"/>
<dbReference type="InterPro" id="IPR012337">
    <property type="entry name" value="RNaseH-like_sf"/>
</dbReference>
<feature type="domain" description="YprB ribonuclease H-like" evidence="1">
    <location>
        <begin position="21"/>
        <end position="152"/>
    </location>
</feature>
<organism evidence="2 3">
    <name type="scientific">Candidatus Gottesmanbacteria bacterium GW2011_GWC2_39_8</name>
    <dbReference type="NCBI Taxonomy" id="1618450"/>
    <lineage>
        <taxon>Bacteria</taxon>
        <taxon>Candidatus Gottesmaniibacteriota</taxon>
    </lineage>
</organism>
<protein>
    <recommendedName>
        <fullName evidence="1">YprB ribonuclease H-like domain-containing protein</fullName>
    </recommendedName>
</protein>
<sequence>MTTPLVLDLETKYTFAEVGGDHRKLQISVVGIYDYSEDKYESYREEDLPKLFPKLEHAQMIVGYNVRKFDMQVLAPYYLGKIESFPVLDLIEEIEKNLGFRLALDDLARETLGVKKGGHGLLAINHFREGKWDELIKYCLSDVEITKKLYEYGKSEGKVFYKDQYGRREIKVNWKDRVKTETEVNLTIPL</sequence>
<dbReference type="SUPFAM" id="SSF53098">
    <property type="entry name" value="Ribonuclease H-like"/>
    <property type="match status" value="1"/>
</dbReference>
<evidence type="ECO:0000313" key="2">
    <source>
        <dbReference type="EMBL" id="KKR33201.1"/>
    </source>
</evidence>
<name>A0A0G0Q7B1_9BACT</name>
<dbReference type="EMBL" id="LBXN01000021">
    <property type="protein sequence ID" value="KKR33201.1"/>
    <property type="molecule type" value="Genomic_DNA"/>
</dbReference>
<evidence type="ECO:0000313" key="3">
    <source>
        <dbReference type="Proteomes" id="UP000034539"/>
    </source>
</evidence>
<dbReference type="Proteomes" id="UP000034539">
    <property type="component" value="Unassembled WGS sequence"/>
</dbReference>
<evidence type="ECO:0000259" key="1">
    <source>
        <dbReference type="Pfam" id="PF13482"/>
    </source>
</evidence>
<dbReference type="InterPro" id="IPR036397">
    <property type="entry name" value="RNaseH_sf"/>
</dbReference>
<reference evidence="2 3" key="1">
    <citation type="journal article" date="2015" name="Nature">
        <title>rRNA introns, odd ribosomes, and small enigmatic genomes across a large radiation of phyla.</title>
        <authorList>
            <person name="Brown C.T."/>
            <person name="Hug L.A."/>
            <person name="Thomas B.C."/>
            <person name="Sharon I."/>
            <person name="Castelle C.J."/>
            <person name="Singh A."/>
            <person name="Wilkins M.J."/>
            <person name="Williams K.H."/>
            <person name="Banfield J.F."/>
        </authorList>
    </citation>
    <scope>NUCLEOTIDE SEQUENCE [LARGE SCALE GENOMIC DNA]</scope>
</reference>
<dbReference type="GO" id="GO:0003676">
    <property type="term" value="F:nucleic acid binding"/>
    <property type="evidence" value="ECO:0007669"/>
    <property type="project" value="InterPro"/>
</dbReference>
<dbReference type="Gene3D" id="3.30.420.10">
    <property type="entry name" value="Ribonuclease H-like superfamily/Ribonuclease H"/>
    <property type="match status" value="1"/>
</dbReference>
<comment type="caution">
    <text evidence="2">The sequence shown here is derived from an EMBL/GenBank/DDBJ whole genome shotgun (WGS) entry which is preliminary data.</text>
</comment>
<dbReference type="AlphaFoldDB" id="A0A0G0Q7B1"/>